<comment type="similarity">
    <text evidence="1">Belongs to the enoyl-CoA hydratase/isomerase family.</text>
</comment>
<dbReference type="OrthoDB" id="9802898at2"/>
<accession>A0A0H0XSD9</accession>
<gene>
    <name evidence="2" type="ORF">AAV99_05710</name>
</gene>
<dbReference type="Pfam" id="PF00378">
    <property type="entry name" value="ECH_1"/>
    <property type="match status" value="1"/>
</dbReference>
<organism evidence="2 3">
    <name type="scientific">Aurantiacibacter marinus</name>
    <dbReference type="NCBI Taxonomy" id="874156"/>
    <lineage>
        <taxon>Bacteria</taxon>
        <taxon>Pseudomonadati</taxon>
        <taxon>Pseudomonadota</taxon>
        <taxon>Alphaproteobacteria</taxon>
        <taxon>Sphingomonadales</taxon>
        <taxon>Erythrobacteraceae</taxon>
        <taxon>Aurantiacibacter</taxon>
    </lineage>
</organism>
<dbReference type="PANTHER" id="PTHR43459">
    <property type="entry name" value="ENOYL-COA HYDRATASE"/>
    <property type="match status" value="1"/>
</dbReference>
<keyword evidence="2" id="KW-0456">Lyase</keyword>
<evidence type="ECO:0000313" key="2">
    <source>
        <dbReference type="EMBL" id="KLI65279.1"/>
    </source>
</evidence>
<proteinExistence type="inferred from homology"/>
<dbReference type="InterPro" id="IPR001753">
    <property type="entry name" value="Enoyl-CoA_hydra/iso"/>
</dbReference>
<dbReference type="STRING" id="874156.GCA_001021555_00131"/>
<dbReference type="Gene3D" id="3.90.226.10">
    <property type="entry name" value="2-enoyl-CoA Hydratase, Chain A, domain 1"/>
    <property type="match status" value="1"/>
</dbReference>
<dbReference type="PANTHER" id="PTHR43459:SF1">
    <property type="entry name" value="EG:BACN32G11.4 PROTEIN"/>
    <property type="match status" value="1"/>
</dbReference>
<name>A0A0H0XSD9_9SPHN</name>
<comment type="caution">
    <text evidence="2">The sequence shown here is derived from an EMBL/GenBank/DDBJ whole genome shotgun (WGS) entry which is preliminary data.</text>
</comment>
<keyword evidence="3" id="KW-1185">Reference proteome</keyword>
<dbReference type="SUPFAM" id="SSF52096">
    <property type="entry name" value="ClpP/crotonase"/>
    <property type="match status" value="1"/>
</dbReference>
<sequence>MTTGTDELQYSVVDNIARITLNAPDKLNSLAPAMLTGLVAAIAQAHEDGARCIVITGTGRAFCTGARLDPSFAGDGDLGAVIEKYYDPAARAMADSDIPIVTSLNGIAAGAGLGFALSGDIVIAARSAQLLCAFARIGLVPDAGTTWMLAQSVGRAKALEMMLLAEEMSAEDAAAQGLIARVVDDEALEAETAKVAAKLAAMPTKALGMIRKQVRATLEGDLENSLAAERGHQTIAGKTHDFREGVMAFIQKRLPSFKGE</sequence>
<evidence type="ECO:0000256" key="1">
    <source>
        <dbReference type="ARBA" id="ARBA00005254"/>
    </source>
</evidence>
<reference evidence="2 3" key="1">
    <citation type="submission" date="2015-04" db="EMBL/GenBank/DDBJ databases">
        <title>The draft genome sequence of Erythrobacter marinus HWDM-33.</title>
        <authorList>
            <person name="Zhuang L."/>
            <person name="Liu Y."/>
            <person name="Shao Z."/>
        </authorList>
    </citation>
    <scope>NUCLEOTIDE SEQUENCE [LARGE SCALE GENOMIC DNA]</scope>
    <source>
        <strain evidence="2 3">HWDM-33</strain>
    </source>
</reference>
<dbReference type="GO" id="GO:0004300">
    <property type="term" value="F:enoyl-CoA hydratase activity"/>
    <property type="evidence" value="ECO:0007669"/>
    <property type="project" value="UniProtKB-EC"/>
</dbReference>
<dbReference type="AlphaFoldDB" id="A0A0H0XSD9"/>
<dbReference type="RefSeq" id="WP_047093195.1">
    <property type="nucleotide sequence ID" value="NZ_LBHU01000001.1"/>
</dbReference>
<dbReference type="EC" id="4.2.1.17" evidence="2"/>
<dbReference type="InterPro" id="IPR014748">
    <property type="entry name" value="Enoyl-CoA_hydra_C"/>
</dbReference>
<dbReference type="PATRIC" id="fig|874156.12.peg.1183"/>
<protein>
    <submittedName>
        <fullName evidence="2">Enoyl-CoA hydratase</fullName>
        <ecNumber evidence="2">4.2.1.17</ecNumber>
    </submittedName>
</protein>
<dbReference type="Gene3D" id="1.10.12.10">
    <property type="entry name" value="Lyase 2-enoyl-coa Hydratase, Chain A, domain 2"/>
    <property type="match status" value="1"/>
</dbReference>
<dbReference type="Proteomes" id="UP000053455">
    <property type="component" value="Unassembled WGS sequence"/>
</dbReference>
<evidence type="ECO:0000313" key="3">
    <source>
        <dbReference type="Proteomes" id="UP000053455"/>
    </source>
</evidence>
<dbReference type="EMBL" id="LBHU01000001">
    <property type="protein sequence ID" value="KLI65279.1"/>
    <property type="molecule type" value="Genomic_DNA"/>
</dbReference>
<dbReference type="InterPro" id="IPR029045">
    <property type="entry name" value="ClpP/crotonase-like_dom_sf"/>
</dbReference>
<dbReference type="CDD" id="cd06558">
    <property type="entry name" value="crotonase-like"/>
    <property type="match status" value="1"/>
</dbReference>